<sequence>MKIKNIQNKKVNNNSILNNKNKNQTKGQVLKIKNNPIGRIKISPNYINLIKYNQHLNKSKIQDTNQIILITKKDKLSIQNVKVVGNKNKTQITSNLNSNNKKYFTQIDMLSLKKSEKQSLSAQHLPNIVSDINFYINEENKDTIKNPNLKINNIKKGAAPQEGESLLLINTPSAAHNNLKVFFKNFNLDIVRSHNIIYKFNNSRKKIITNIYSILENSFLTMSSIISKPLFNITPKKVVIHLFFFLVKKNKKLYRSKYNKFLDLNKKKLELLCANLSKLLEKPVELDIVKLYSPSSESTILANILGRISDLTYRPYRKIMERLFTSAKIKNPRISIPKSDPIIPSFVTGLRIKLGGRLLKSKIIPRISFITTQRGSLTRSSADIISKGRFTTKNKRGTFSFTATIGHRFY</sequence>
<name>A0A6N0GSG1_9APHY</name>
<dbReference type="EMBL" id="MN722635">
    <property type="protein sequence ID" value="QKQ12908.1"/>
    <property type="molecule type" value="Genomic_DNA"/>
</dbReference>
<keyword evidence="4 8" id="KW-0496">Mitochondrion</keyword>
<gene>
    <name evidence="8" type="primary">rps3</name>
</gene>
<protein>
    <recommendedName>
        <fullName evidence="6">Small ribosomal subunit protein uS3m</fullName>
    </recommendedName>
</protein>
<comment type="subcellular location">
    <subcellularLocation>
        <location evidence="1">Mitochondrion</location>
    </subcellularLocation>
</comment>
<evidence type="ECO:0000256" key="3">
    <source>
        <dbReference type="ARBA" id="ARBA00022980"/>
    </source>
</evidence>
<geneLocation type="mitochondrion" evidence="8"/>
<evidence type="ECO:0000256" key="2">
    <source>
        <dbReference type="ARBA" id="ARBA00010761"/>
    </source>
</evidence>
<dbReference type="GO" id="GO:0005840">
    <property type="term" value="C:ribosome"/>
    <property type="evidence" value="ECO:0007669"/>
    <property type="project" value="UniProtKB-KW"/>
</dbReference>
<reference evidence="8" key="1">
    <citation type="journal article" date="2020" name="Mitochondrial DNA Part B Resour">
        <title>The complete mitochondrial genome of an edible mushroom, Sparassis crispa.</title>
        <authorList>
            <person name="Bashir K.M.I."/>
            <person name="Rheu K.M."/>
            <person name="Kim M.-S."/>
            <person name="Cho M.-G."/>
        </authorList>
    </citation>
    <scope>NUCLEOTIDE SEQUENCE</scope>
</reference>
<evidence type="ECO:0000256" key="4">
    <source>
        <dbReference type="ARBA" id="ARBA00023128"/>
    </source>
</evidence>
<dbReference type="Pfam" id="PF05316">
    <property type="entry name" value="VAR1"/>
    <property type="match status" value="1"/>
</dbReference>
<dbReference type="GO" id="GO:1990904">
    <property type="term" value="C:ribonucleoprotein complex"/>
    <property type="evidence" value="ECO:0007669"/>
    <property type="project" value="UniProtKB-KW"/>
</dbReference>
<comment type="similarity">
    <text evidence="2">Belongs to the universal ribosomal protein uS3 family.</text>
</comment>
<feature type="region of interest" description="Disordered" evidence="7">
    <location>
        <begin position="1"/>
        <end position="22"/>
    </location>
</feature>
<dbReference type="GO" id="GO:0003735">
    <property type="term" value="F:structural constituent of ribosome"/>
    <property type="evidence" value="ECO:0007669"/>
    <property type="project" value="InterPro"/>
</dbReference>
<dbReference type="AlphaFoldDB" id="A0A6N0GSG1"/>
<accession>A0A6N0GSG1</accession>
<dbReference type="GO" id="GO:0006412">
    <property type="term" value="P:translation"/>
    <property type="evidence" value="ECO:0007669"/>
    <property type="project" value="InterPro"/>
</dbReference>
<keyword evidence="5" id="KW-0687">Ribonucleoprotein</keyword>
<proteinExistence type="inferred from homology"/>
<evidence type="ECO:0000256" key="1">
    <source>
        <dbReference type="ARBA" id="ARBA00004173"/>
    </source>
</evidence>
<evidence type="ECO:0000256" key="7">
    <source>
        <dbReference type="SAM" id="MobiDB-lite"/>
    </source>
</evidence>
<evidence type="ECO:0000256" key="5">
    <source>
        <dbReference type="ARBA" id="ARBA00023274"/>
    </source>
</evidence>
<dbReference type="GO" id="GO:0005739">
    <property type="term" value="C:mitochondrion"/>
    <property type="evidence" value="ECO:0007669"/>
    <property type="project" value="UniProtKB-SubCell"/>
</dbReference>
<organism evidence="8">
    <name type="scientific">Sparassis crispa</name>
    <dbReference type="NCBI Taxonomy" id="139825"/>
    <lineage>
        <taxon>Eukaryota</taxon>
        <taxon>Fungi</taxon>
        <taxon>Dikarya</taxon>
        <taxon>Basidiomycota</taxon>
        <taxon>Agaricomycotina</taxon>
        <taxon>Agaricomycetes</taxon>
        <taxon>Polyporales</taxon>
        <taxon>Sparassidaceae</taxon>
        <taxon>Sparassis</taxon>
    </lineage>
</organism>
<dbReference type="InterPro" id="IPR007980">
    <property type="entry name" value="Ribosomal_uS3m_fun"/>
</dbReference>
<keyword evidence="3 8" id="KW-0689">Ribosomal protein</keyword>
<evidence type="ECO:0000313" key="8">
    <source>
        <dbReference type="EMBL" id="QKQ12908.1"/>
    </source>
</evidence>
<evidence type="ECO:0000256" key="6">
    <source>
        <dbReference type="ARBA" id="ARBA00035157"/>
    </source>
</evidence>